<gene>
    <name evidence="5" type="ORF">MPUS1402_LOCUS3541</name>
</gene>
<evidence type="ECO:0000313" key="5">
    <source>
        <dbReference type="EMBL" id="CAD8232969.1"/>
    </source>
</evidence>
<dbReference type="FunFam" id="3.20.20.100:FF:000015">
    <property type="entry name" value="Oxidoreductase, aldo/keto reductase family"/>
    <property type="match status" value="1"/>
</dbReference>
<dbReference type="Pfam" id="PF00248">
    <property type="entry name" value="Aldo_ket_red"/>
    <property type="match status" value="1"/>
</dbReference>
<proteinExistence type="inferred from homology"/>
<dbReference type="InterPro" id="IPR036812">
    <property type="entry name" value="NAD(P)_OxRdtase_dom_sf"/>
</dbReference>
<dbReference type="PROSITE" id="PS00062">
    <property type="entry name" value="ALDOKETO_REDUCTASE_2"/>
    <property type="match status" value="1"/>
</dbReference>
<dbReference type="InterPro" id="IPR023210">
    <property type="entry name" value="NADP_OxRdtase_dom"/>
</dbReference>
<evidence type="ECO:0000256" key="2">
    <source>
        <dbReference type="ARBA" id="ARBA00023002"/>
    </source>
</evidence>
<dbReference type="CDD" id="cd19071">
    <property type="entry name" value="AKR_AKR1-5-like"/>
    <property type="match status" value="1"/>
</dbReference>
<dbReference type="EMBL" id="HBDY01004670">
    <property type="protein sequence ID" value="CAD8232969.1"/>
    <property type="molecule type" value="Transcribed_RNA"/>
</dbReference>
<name>A0A7R9TEA5_MICPS</name>
<protein>
    <recommendedName>
        <fullName evidence="4">NADP-dependent oxidoreductase domain-containing protein</fullName>
    </recommendedName>
</protein>
<comment type="similarity">
    <text evidence="1">Belongs to the aldo/keto reductase family.</text>
</comment>
<feature type="region of interest" description="Disordered" evidence="3">
    <location>
        <begin position="1"/>
        <end position="20"/>
    </location>
</feature>
<accession>A0A7R9TEA5</accession>
<organism evidence="5">
    <name type="scientific">Micromonas pusilla</name>
    <name type="common">Picoplanktonic green alga</name>
    <name type="synonym">Chromulina pusilla</name>
    <dbReference type="NCBI Taxonomy" id="38833"/>
    <lineage>
        <taxon>Eukaryota</taxon>
        <taxon>Viridiplantae</taxon>
        <taxon>Chlorophyta</taxon>
        <taxon>Mamiellophyceae</taxon>
        <taxon>Mamiellales</taxon>
        <taxon>Mamiellaceae</taxon>
        <taxon>Micromonas</taxon>
    </lineage>
</organism>
<dbReference type="InterPro" id="IPR018170">
    <property type="entry name" value="Aldo/ket_reductase_CS"/>
</dbReference>
<feature type="domain" description="NADP-dependent oxidoreductase" evidence="4">
    <location>
        <begin position="49"/>
        <end position="292"/>
    </location>
</feature>
<reference evidence="5" key="1">
    <citation type="submission" date="2021-01" db="EMBL/GenBank/DDBJ databases">
        <authorList>
            <person name="Corre E."/>
            <person name="Pelletier E."/>
            <person name="Niang G."/>
            <person name="Scheremetjew M."/>
            <person name="Finn R."/>
            <person name="Kale V."/>
            <person name="Holt S."/>
            <person name="Cochrane G."/>
            <person name="Meng A."/>
            <person name="Brown T."/>
            <person name="Cohen L."/>
        </authorList>
    </citation>
    <scope>NUCLEOTIDE SEQUENCE</scope>
    <source>
        <strain evidence="5">RCC1614</strain>
    </source>
</reference>
<evidence type="ECO:0000259" key="4">
    <source>
        <dbReference type="Pfam" id="PF00248"/>
    </source>
</evidence>
<evidence type="ECO:0000256" key="1">
    <source>
        <dbReference type="ARBA" id="ARBA00007905"/>
    </source>
</evidence>
<dbReference type="SUPFAM" id="SSF51430">
    <property type="entry name" value="NAD(P)-linked oxidoreductase"/>
    <property type="match status" value="1"/>
</dbReference>
<dbReference type="AlphaFoldDB" id="A0A7R9TEA5"/>
<evidence type="ECO:0000256" key="3">
    <source>
        <dbReference type="SAM" id="MobiDB-lite"/>
    </source>
</evidence>
<dbReference type="GO" id="GO:0016491">
    <property type="term" value="F:oxidoreductase activity"/>
    <property type="evidence" value="ECO:0007669"/>
    <property type="project" value="UniProtKB-KW"/>
</dbReference>
<dbReference type="Gene3D" id="3.20.20.100">
    <property type="entry name" value="NADP-dependent oxidoreductase domain"/>
    <property type="match status" value="1"/>
</dbReference>
<dbReference type="PANTHER" id="PTHR11732">
    <property type="entry name" value="ALDO/KETO REDUCTASE"/>
    <property type="match status" value="1"/>
</dbReference>
<dbReference type="InterPro" id="IPR020471">
    <property type="entry name" value="AKR"/>
</dbReference>
<dbReference type="PRINTS" id="PR00069">
    <property type="entry name" value="ALDKETRDTASE"/>
</dbReference>
<sequence>MASSAPAAPSSTPPARRRAPVPTVTLNSTHEMPLVGLGTWQAPVGVVGAAVADAISRRGYAHVDCAAAYANEEEVGDALRDAMASGAIARESLFVTSKLWNDRRRPRDVRAGLEQTLRDLKLDYLDLYLIHWPVVWRRGTLMQRDGDASIAECWRALEALVDEGKIRSIGVSNFDEAQLEELMRTARIAPAVNQIERHPKLPQDALVRYCQERGIVVTAYSPLARGGALFLDPVVSDIAEKHSVAPAQVLLRWSVQRGVVVVPKSVTPSRIEANADLWGFELDASDVEALSTLEDGESVVASPWGTKQKKNVVLRPLLTAIMWPVSKIVRVDVQRMGRSGFWRWAWSEGE</sequence>
<dbReference type="PROSITE" id="PS00063">
    <property type="entry name" value="ALDOKETO_REDUCTASE_3"/>
    <property type="match status" value="1"/>
</dbReference>
<keyword evidence="2" id="KW-0560">Oxidoreductase</keyword>